<dbReference type="InterPro" id="IPR000055">
    <property type="entry name" value="Restrct_endonuc_typeI_TRD"/>
</dbReference>
<evidence type="ECO:0000313" key="5">
    <source>
        <dbReference type="EMBL" id="EFD94732.1"/>
    </source>
</evidence>
<dbReference type="InterPro" id="IPR044946">
    <property type="entry name" value="Restrct_endonuc_typeI_TRD_sf"/>
</dbReference>
<dbReference type="STRING" id="699218.HMPREF0889_1471"/>
<reference evidence="6" key="1">
    <citation type="submission" date="2009-12" db="EMBL/GenBank/DDBJ databases">
        <title>Sequence of Clostridiales genomosp. BVAB3 str. UPII9-5.</title>
        <authorList>
            <person name="Madupu R."/>
            <person name="Durkin A.S."/>
            <person name="Torralba M."/>
            <person name="Methe B."/>
            <person name="Sutton G.G."/>
            <person name="Strausberg R.L."/>
            <person name="Nelson K.E."/>
        </authorList>
    </citation>
    <scope>NUCLEOTIDE SEQUENCE [LARGE SCALE GENOMIC DNA]</scope>
    <source>
        <strain evidence="6">28L</strain>
    </source>
</reference>
<evidence type="ECO:0000313" key="6">
    <source>
        <dbReference type="Proteomes" id="UP000003242"/>
    </source>
</evidence>
<evidence type="ECO:0000256" key="3">
    <source>
        <dbReference type="ARBA" id="ARBA00023125"/>
    </source>
</evidence>
<dbReference type="GO" id="GO:0009307">
    <property type="term" value="P:DNA restriction-modification system"/>
    <property type="evidence" value="ECO:0007669"/>
    <property type="project" value="UniProtKB-KW"/>
</dbReference>
<dbReference type="PANTHER" id="PTHR30408:SF13">
    <property type="entry name" value="TYPE I RESTRICTION ENZYME HINDI SPECIFICITY SUBUNIT"/>
    <property type="match status" value="1"/>
</dbReference>
<dbReference type="InterPro" id="IPR052021">
    <property type="entry name" value="Type-I_RS_S_subunit"/>
</dbReference>
<gene>
    <name evidence="5" type="ORF">HMPREF0889_1471</name>
</gene>
<name>D3LSU8_9FIRM</name>
<protein>
    <recommendedName>
        <fullName evidence="4">Type I restriction modification DNA specificity domain-containing protein</fullName>
    </recommendedName>
</protein>
<dbReference type="Gene3D" id="3.90.220.20">
    <property type="entry name" value="DNA methylase specificity domains"/>
    <property type="match status" value="2"/>
</dbReference>
<comment type="caution">
    <text evidence="5">The sequence shown here is derived from an EMBL/GenBank/DDBJ whole genome shotgun (WGS) entry which is preliminary data.</text>
</comment>
<dbReference type="eggNOG" id="COG0732">
    <property type="taxonomic scope" value="Bacteria"/>
</dbReference>
<evidence type="ECO:0000256" key="2">
    <source>
        <dbReference type="ARBA" id="ARBA00022747"/>
    </source>
</evidence>
<keyword evidence="2" id="KW-0680">Restriction system</keyword>
<accession>D3LSU8</accession>
<dbReference type="PANTHER" id="PTHR30408">
    <property type="entry name" value="TYPE-1 RESTRICTION ENZYME ECOKI SPECIFICITY PROTEIN"/>
    <property type="match status" value="1"/>
</dbReference>
<feature type="domain" description="Type I restriction modification DNA specificity" evidence="4">
    <location>
        <begin position="175"/>
        <end position="264"/>
    </location>
</feature>
<evidence type="ECO:0000259" key="4">
    <source>
        <dbReference type="Pfam" id="PF01420"/>
    </source>
</evidence>
<dbReference type="Proteomes" id="UP000003242">
    <property type="component" value="Unassembled WGS sequence"/>
</dbReference>
<dbReference type="AlphaFoldDB" id="D3LSU8"/>
<keyword evidence="3" id="KW-0238">DNA-binding</keyword>
<dbReference type="RefSeq" id="WP_009381289.1">
    <property type="nucleotide sequence ID" value="NZ_ADGP01000005.1"/>
</dbReference>
<dbReference type="REBASE" id="440867">
    <property type="entry name" value="S.Mge28LORF1470P"/>
</dbReference>
<dbReference type="EMBL" id="ADGP01000005">
    <property type="protein sequence ID" value="EFD94732.1"/>
    <property type="molecule type" value="Genomic_DNA"/>
</dbReference>
<sequence length="284" mass="33199">MRDNCKNILNREWLYIFFNRPEFDRFVITNSWGSSTEFYNWENICDISIDLPPLAIQQKYVNVYNAMVANQRAYERGLEDLKLTCDAYIEDLRRRIPCEAIGPYIERHDVRNGPNGTKNVMGVSTTKEFREPTSKVNRNDLANYKVVKPRQISFVQTTHNEKVFCNALNTTDEDIVVTSVNEVFSTNENKLLPEYLVMFFNRTEFDRYARYHSWGSARETFTWDDLVKVQIPIADMEVQRSIVDIYTVYKKRKAINEKLKAQIKAICPILIKGSIEEGSNTKEA</sequence>
<proteinExistence type="inferred from homology"/>
<dbReference type="Pfam" id="PF01420">
    <property type="entry name" value="Methylase_S"/>
    <property type="match status" value="1"/>
</dbReference>
<dbReference type="GO" id="GO:0003677">
    <property type="term" value="F:DNA binding"/>
    <property type="evidence" value="ECO:0007669"/>
    <property type="project" value="UniProtKB-KW"/>
</dbReference>
<evidence type="ECO:0000256" key="1">
    <source>
        <dbReference type="ARBA" id="ARBA00010923"/>
    </source>
</evidence>
<organism evidence="5 6">
    <name type="scientific">Megasphaera lornae</name>
    <dbReference type="NCBI Taxonomy" id="1000568"/>
    <lineage>
        <taxon>Bacteria</taxon>
        <taxon>Bacillati</taxon>
        <taxon>Bacillota</taxon>
        <taxon>Negativicutes</taxon>
        <taxon>Veillonellales</taxon>
        <taxon>Veillonellaceae</taxon>
        <taxon>Megasphaera</taxon>
    </lineage>
</organism>
<comment type="similarity">
    <text evidence="1">Belongs to the type-I restriction system S methylase family.</text>
</comment>
<dbReference type="SUPFAM" id="SSF116734">
    <property type="entry name" value="DNA methylase specificity domain"/>
    <property type="match status" value="2"/>
</dbReference>